<keyword evidence="8" id="KW-1185">Reference proteome</keyword>
<feature type="domain" description="RING-type" evidence="5">
    <location>
        <begin position="7"/>
        <end position="48"/>
    </location>
</feature>
<dbReference type="PROSITE" id="PS50089">
    <property type="entry name" value="ZF_RING_2"/>
    <property type="match status" value="1"/>
</dbReference>
<evidence type="ECO:0000313" key="7">
    <source>
        <dbReference type="EnsemblMetazoa" id="HelroP153611"/>
    </source>
</evidence>
<reference evidence="7" key="3">
    <citation type="submission" date="2015-06" db="UniProtKB">
        <authorList>
            <consortium name="EnsemblMetazoa"/>
        </authorList>
    </citation>
    <scope>IDENTIFICATION</scope>
</reference>
<dbReference type="CTD" id="20197348"/>
<dbReference type="InterPro" id="IPR051834">
    <property type="entry name" value="RING_finger_E3_ligase"/>
</dbReference>
<proteinExistence type="predicted"/>
<name>T1EL98_HELRO</name>
<dbReference type="AlphaFoldDB" id="T1EL98"/>
<dbReference type="OMA" id="SICFEIM"/>
<dbReference type="eggNOG" id="KOG0800">
    <property type="taxonomic scope" value="Eukaryota"/>
</dbReference>
<dbReference type="GeneID" id="20197348"/>
<keyword evidence="2 4" id="KW-0863">Zinc-finger</keyword>
<keyword evidence="3" id="KW-0862">Zinc</keyword>
<evidence type="ECO:0000256" key="3">
    <source>
        <dbReference type="ARBA" id="ARBA00022833"/>
    </source>
</evidence>
<sequence length="51" mass="5899">KISNGQCLVCFEDFTENSVVTQLSCKHVFHYRCIATWLEMKSSCPLCRKDV</sequence>
<dbReference type="PANTHER" id="PTHR45931">
    <property type="entry name" value="SI:CH211-59O9.10"/>
    <property type="match status" value="1"/>
</dbReference>
<dbReference type="Pfam" id="PF13639">
    <property type="entry name" value="zf-RING_2"/>
    <property type="match status" value="1"/>
</dbReference>
<reference evidence="6 8" key="2">
    <citation type="journal article" date="2013" name="Nature">
        <title>Insights into bilaterian evolution from three spiralian genomes.</title>
        <authorList>
            <person name="Simakov O."/>
            <person name="Marletaz F."/>
            <person name="Cho S.J."/>
            <person name="Edsinger-Gonzales E."/>
            <person name="Havlak P."/>
            <person name="Hellsten U."/>
            <person name="Kuo D.H."/>
            <person name="Larsson T."/>
            <person name="Lv J."/>
            <person name="Arendt D."/>
            <person name="Savage R."/>
            <person name="Osoegawa K."/>
            <person name="de Jong P."/>
            <person name="Grimwood J."/>
            <person name="Chapman J.A."/>
            <person name="Shapiro H."/>
            <person name="Aerts A."/>
            <person name="Otillar R.P."/>
            <person name="Terry A.Y."/>
            <person name="Boore J.L."/>
            <person name="Grigoriev I.V."/>
            <person name="Lindberg D.R."/>
            <person name="Seaver E.C."/>
            <person name="Weisblat D.A."/>
            <person name="Putnam N.H."/>
            <person name="Rokhsar D.S."/>
        </authorList>
    </citation>
    <scope>NUCLEOTIDE SEQUENCE</scope>
</reference>
<evidence type="ECO:0000256" key="2">
    <source>
        <dbReference type="ARBA" id="ARBA00022771"/>
    </source>
</evidence>
<dbReference type="InterPro" id="IPR001841">
    <property type="entry name" value="Znf_RING"/>
</dbReference>
<dbReference type="EMBL" id="KB096676">
    <property type="protein sequence ID" value="ESO03104.1"/>
    <property type="molecule type" value="Genomic_DNA"/>
</dbReference>
<dbReference type="Gene3D" id="3.30.40.10">
    <property type="entry name" value="Zinc/RING finger domain, C3HC4 (zinc finger)"/>
    <property type="match status" value="1"/>
</dbReference>
<dbReference type="OrthoDB" id="7791690at2759"/>
<dbReference type="EnsemblMetazoa" id="HelroT153611">
    <property type="protein sequence ID" value="HelroP153611"/>
    <property type="gene ID" value="HelroG153611"/>
</dbReference>
<gene>
    <name evidence="7" type="primary">20197348</name>
    <name evidence="6" type="ORF">HELRODRAFT_153611</name>
</gene>
<protein>
    <recommendedName>
        <fullName evidence="5">RING-type domain-containing protein</fullName>
    </recommendedName>
</protein>
<dbReference type="InParanoid" id="T1EL98"/>
<organism evidence="7 8">
    <name type="scientific">Helobdella robusta</name>
    <name type="common">Californian leech</name>
    <dbReference type="NCBI Taxonomy" id="6412"/>
    <lineage>
        <taxon>Eukaryota</taxon>
        <taxon>Metazoa</taxon>
        <taxon>Spiralia</taxon>
        <taxon>Lophotrochozoa</taxon>
        <taxon>Annelida</taxon>
        <taxon>Clitellata</taxon>
        <taxon>Hirudinea</taxon>
        <taxon>Rhynchobdellida</taxon>
        <taxon>Glossiphoniidae</taxon>
        <taxon>Helobdella</taxon>
    </lineage>
</organism>
<dbReference type="InterPro" id="IPR013083">
    <property type="entry name" value="Znf_RING/FYVE/PHD"/>
</dbReference>
<dbReference type="GO" id="GO:0008270">
    <property type="term" value="F:zinc ion binding"/>
    <property type="evidence" value="ECO:0007669"/>
    <property type="project" value="UniProtKB-KW"/>
</dbReference>
<dbReference type="Proteomes" id="UP000015101">
    <property type="component" value="Unassembled WGS sequence"/>
</dbReference>
<keyword evidence="1" id="KW-0479">Metal-binding</keyword>
<accession>T1EL98</accession>
<dbReference type="RefSeq" id="XP_009018797.1">
    <property type="nucleotide sequence ID" value="XM_009020549.1"/>
</dbReference>
<evidence type="ECO:0000259" key="5">
    <source>
        <dbReference type="PROSITE" id="PS50089"/>
    </source>
</evidence>
<reference evidence="8" key="1">
    <citation type="submission" date="2012-12" db="EMBL/GenBank/DDBJ databases">
        <authorList>
            <person name="Hellsten U."/>
            <person name="Grimwood J."/>
            <person name="Chapman J.A."/>
            <person name="Shapiro H."/>
            <person name="Aerts A."/>
            <person name="Otillar R.P."/>
            <person name="Terry A.Y."/>
            <person name="Boore J.L."/>
            <person name="Simakov O."/>
            <person name="Marletaz F."/>
            <person name="Cho S.-J."/>
            <person name="Edsinger-Gonzales E."/>
            <person name="Havlak P."/>
            <person name="Kuo D.-H."/>
            <person name="Larsson T."/>
            <person name="Lv J."/>
            <person name="Arendt D."/>
            <person name="Savage R."/>
            <person name="Osoegawa K."/>
            <person name="de Jong P."/>
            <person name="Lindberg D.R."/>
            <person name="Seaver E.C."/>
            <person name="Weisblat D.A."/>
            <person name="Putnam N.H."/>
            <person name="Grigoriev I.V."/>
            <person name="Rokhsar D.S."/>
        </authorList>
    </citation>
    <scope>NUCLEOTIDE SEQUENCE</scope>
</reference>
<dbReference type="STRING" id="6412.T1EL98"/>
<dbReference type="SUPFAM" id="SSF57850">
    <property type="entry name" value="RING/U-box"/>
    <property type="match status" value="1"/>
</dbReference>
<dbReference type="SMART" id="SM00184">
    <property type="entry name" value="RING"/>
    <property type="match status" value="1"/>
</dbReference>
<dbReference type="KEGG" id="hro:HELRODRAFT_153611"/>
<evidence type="ECO:0000313" key="8">
    <source>
        <dbReference type="Proteomes" id="UP000015101"/>
    </source>
</evidence>
<evidence type="ECO:0000313" key="6">
    <source>
        <dbReference type="EMBL" id="ESO03104.1"/>
    </source>
</evidence>
<evidence type="ECO:0000256" key="1">
    <source>
        <dbReference type="ARBA" id="ARBA00022723"/>
    </source>
</evidence>
<dbReference type="EMBL" id="AMQM01004778">
    <property type="status" value="NOT_ANNOTATED_CDS"/>
    <property type="molecule type" value="Genomic_DNA"/>
</dbReference>
<dbReference type="PANTHER" id="PTHR45931:SF16">
    <property type="entry name" value="RING_U-BOX SUPERFAMILY PROTEIN"/>
    <property type="match status" value="1"/>
</dbReference>
<dbReference type="HOGENOM" id="CLU_013137_21_5_1"/>
<evidence type="ECO:0000256" key="4">
    <source>
        <dbReference type="PROSITE-ProRule" id="PRU00175"/>
    </source>
</evidence>